<reference evidence="1" key="1">
    <citation type="submission" date="2021-04" db="EMBL/GenBank/DDBJ databases">
        <authorList>
            <consortium name="Molecular Ecology Group"/>
        </authorList>
    </citation>
    <scope>NUCLEOTIDE SEQUENCE</scope>
</reference>
<gene>
    <name evidence="1" type="ORF">CUNI_LOCUS19823</name>
</gene>
<evidence type="ECO:0000313" key="2">
    <source>
        <dbReference type="Proteomes" id="UP000678393"/>
    </source>
</evidence>
<organism evidence="1 2">
    <name type="scientific">Candidula unifasciata</name>
    <dbReference type="NCBI Taxonomy" id="100452"/>
    <lineage>
        <taxon>Eukaryota</taxon>
        <taxon>Metazoa</taxon>
        <taxon>Spiralia</taxon>
        <taxon>Lophotrochozoa</taxon>
        <taxon>Mollusca</taxon>
        <taxon>Gastropoda</taxon>
        <taxon>Heterobranchia</taxon>
        <taxon>Euthyneura</taxon>
        <taxon>Panpulmonata</taxon>
        <taxon>Eupulmonata</taxon>
        <taxon>Stylommatophora</taxon>
        <taxon>Helicina</taxon>
        <taxon>Helicoidea</taxon>
        <taxon>Geomitridae</taxon>
        <taxon>Candidula</taxon>
    </lineage>
</organism>
<dbReference type="AlphaFoldDB" id="A0A8S4A2R0"/>
<evidence type="ECO:0000313" key="1">
    <source>
        <dbReference type="EMBL" id="CAG5134265.1"/>
    </source>
</evidence>
<feature type="non-terminal residue" evidence="1">
    <location>
        <position position="59"/>
    </location>
</feature>
<accession>A0A8S4A2R0</accession>
<keyword evidence="2" id="KW-1185">Reference proteome</keyword>
<protein>
    <submittedName>
        <fullName evidence="1">Uncharacterized protein</fullName>
    </submittedName>
</protein>
<dbReference type="EMBL" id="CAJHNH020006990">
    <property type="protein sequence ID" value="CAG5134265.1"/>
    <property type="molecule type" value="Genomic_DNA"/>
</dbReference>
<proteinExistence type="predicted"/>
<comment type="caution">
    <text evidence="1">The sequence shown here is derived from an EMBL/GenBank/DDBJ whole genome shotgun (WGS) entry which is preliminary data.</text>
</comment>
<sequence length="59" mass="6931">YSRSFFREKKNTTPYHPTSIIHKCPDCRRHPVSLTGLLAPERDYPALQKLVWCPPEADY</sequence>
<feature type="non-terminal residue" evidence="1">
    <location>
        <position position="1"/>
    </location>
</feature>
<dbReference type="Proteomes" id="UP000678393">
    <property type="component" value="Unassembled WGS sequence"/>
</dbReference>
<name>A0A8S4A2R0_9EUPU</name>